<dbReference type="Pfam" id="PF07702">
    <property type="entry name" value="UTRA"/>
    <property type="match status" value="1"/>
</dbReference>
<protein>
    <submittedName>
        <fullName evidence="5">GntR family transcriptional regulator</fullName>
    </submittedName>
</protein>
<keyword evidence="1" id="KW-0805">Transcription regulation</keyword>
<reference evidence="5 6" key="1">
    <citation type="submission" date="2015-08" db="EMBL/GenBank/DDBJ databases">
        <title>Genomic sequence of Lactobacillus heilongjiangensis DSM 28069, isolated from Chinese traditional pickle.</title>
        <authorList>
            <person name="Jiang X."/>
            <person name="Zheng B."/>
            <person name="Cheng H."/>
        </authorList>
    </citation>
    <scope>NUCLEOTIDE SEQUENCE [LARGE SCALE GENOMIC DNA]</scope>
    <source>
        <strain evidence="5 6">DSM 28069</strain>
    </source>
</reference>
<dbReference type="PANTHER" id="PTHR44846:SF1">
    <property type="entry name" value="MANNOSYL-D-GLYCERATE TRANSPORT_METABOLISM SYSTEM REPRESSOR MNGR-RELATED"/>
    <property type="match status" value="1"/>
</dbReference>
<dbReference type="SUPFAM" id="SSF46785">
    <property type="entry name" value="Winged helix' DNA-binding domain"/>
    <property type="match status" value="1"/>
</dbReference>
<evidence type="ECO:0000256" key="3">
    <source>
        <dbReference type="ARBA" id="ARBA00023163"/>
    </source>
</evidence>
<dbReference type="EMBL" id="CP012559">
    <property type="protein sequence ID" value="ALB29425.1"/>
    <property type="molecule type" value="Genomic_DNA"/>
</dbReference>
<dbReference type="PROSITE" id="PS50949">
    <property type="entry name" value="HTH_GNTR"/>
    <property type="match status" value="1"/>
</dbReference>
<evidence type="ECO:0000256" key="2">
    <source>
        <dbReference type="ARBA" id="ARBA00023125"/>
    </source>
</evidence>
<accession>A0A0K2LDT0</accession>
<dbReference type="InterPro" id="IPR028978">
    <property type="entry name" value="Chorismate_lyase_/UTRA_dom_sf"/>
</dbReference>
<dbReference type="GO" id="GO:0003700">
    <property type="term" value="F:DNA-binding transcription factor activity"/>
    <property type="evidence" value="ECO:0007669"/>
    <property type="project" value="InterPro"/>
</dbReference>
<dbReference type="OrthoDB" id="9815017at2"/>
<dbReference type="GO" id="GO:0003677">
    <property type="term" value="F:DNA binding"/>
    <property type="evidence" value="ECO:0007669"/>
    <property type="project" value="UniProtKB-KW"/>
</dbReference>
<dbReference type="CDD" id="cd07377">
    <property type="entry name" value="WHTH_GntR"/>
    <property type="match status" value="1"/>
</dbReference>
<organism evidence="5 6">
    <name type="scientific">Companilactobacillus heilongjiangensis</name>
    <dbReference type="NCBI Taxonomy" id="1074467"/>
    <lineage>
        <taxon>Bacteria</taxon>
        <taxon>Bacillati</taxon>
        <taxon>Bacillota</taxon>
        <taxon>Bacilli</taxon>
        <taxon>Lactobacillales</taxon>
        <taxon>Lactobacillaceae</taxon>
        <taxon>Companilactobacillus</taxon>
    </lineage>
</organism>
<evidence type="ECO:0000256" key="1">
    <source>
        <dbReference type="ARBA" id="ARBA00023015"/>
    </source>
</evidence>
<sequence>MKISLQEQLINQLTSYVQGLEPNAKLLSERQLADKYEVSRNTIRGALFDLETIGLVRRIHGKGTFVNRTNLDSDLSSCYKFGQQMRRLGRVPTTRIISFEKKEVNAYFAENMNLTDGEIIIKVERLRLADGEPMMFERTYLPLKYFPTLSVGMLQNRSMYDVFKDEFQEDIDYADEYFSSGVISECDSKVMGLPDGTPCLLLKRKTYDLQNHLIEFTLSTARSDEFGYHVRHGIDE</sequence>
<evidence type="ECO:0000259" key="4">
    <source>
        <dbReference type="PROSITE" id="PS50949"/>
    </source>
</evidence>
<dbReference type="Gene3D" id="3.40.1410.10">
    <property type="entry name" value="Chorismate lyase-like"/>
    <property type="match status" value="1"/>
</dbReference>
<dbReference type="GO" id="GO:0045892">
    <property type="term" value="P:negative regulation of DNA-templated transcription"/>
    <property type="evidence" value="ECO:0007669"/>
    <property type="project" value="TreeGrafter"/>
</dbReference>
<dbReference type="PRINTS" id="PR00035">
    <property type="entry name" value="HTHGNTR"/>
</dbReference>
<keyword evidence="2" id="KW-0238">DNA-binding</keyword>
<dbReference type="Pfam" id="PF00392">
    <property type="entry name" value="GntR"/>
    <property type="match status" value="1"/>
</dbReference>
<dbReference type="PANTHER" id="PTHR44846">
    <property type="entry name" value="MANNOSYL-D-GLYCERATE TRANSPORT/METABOLISM SYSTEM REPRESSOR MNGR-RELATED"/>
    <property type="match status" value="1"/>
</dbReference>
<dbReference type="InterPro" id="IPR011663">
    <property type="entry name" value="UTRA"/>
</dbReference>
<dbReference type="AlphaFoldDB" id="A0A0K2LDT0"/>
<gene>
    <name evidence="5" type="ORF">JP39_08695</name>
</gene>
<dbReference type="SUPFAM" id="SSF64288">
    <property type="entry name" value="Chorismate lyase-like"/>
    <property type="match status" value="1"/>
</dbReference>
<dbReference type="STRING" id="1074467.JP39_08695"/>
<feature type="domain" description="HTH gntR-type" evidence="4">
    <location>
        <begin position="3"/>
        <end position="69"/>
    </location>
</feature>
<evidence type="ECO:0000313" key="6">
    <source>
        <dbReference type="Proteomes" id="UP000061546"/>
    </source>
</evidence>
<evidence type="ECO:0000313" key="5">
    <source>
        <dbReference type="EMBL" id="ALB29425.1"/>
    </source>
</evidence>
<dbReference type="InterPro" id="IPR050679">
    <property type="entry name" value="Bact_HTH_transcr_reg"/>
</dbReference>
<keyword evidence="6" id="KW-1185">Reference proteome</keyword>
<name>A0A0K2LDT0_9LACO</name>
<keyword evidence="3" id="KW-0804">Transcription</keyword>
<dbReference type="SMART" id="SM00866">
    <property type="entry name" value="UTRA"/>
    <property type="match status" value="1"/>
</dbReference>
<dbReference type="InterPro" id="IPR036390">
    <property type="entry name" value="WH_DNA-bd_sf"/>
</dbReference>
<dbReference type="KEGG" id="lhi:JP39_08695"/>
<proteinExistence type="predicted"/>
<dbReference type="Gene3D" id="1.10.10.10">
    <property type="entry name" value="Winged helix-like DNA-binding domain superfamily/Winged helix DNA-binding domain"/>
    <property type="match status" value="1"/>
</dbReference>
<dbReference type="Proteomes" id="UP000061546">
    <property type="component" value="Chromosome"/>
</dbReference>
<dbReference type="SMART" id="SM00345">
    <property type="entry name" value="HTH_GNTR"/>
    <property type="match status" value="1"/>
</dbReference>
<dbReference type="InterPro" id="IPR036388">
    <property type="entry name" value="WH-like_DNA-bd_sf"/>
</dbReference>
<dbReference type="RefSeq" id="WP_041500423.1">
    <property type="nucleotide sequence ID" value="NZ_BJDV01000002.1"/>
</dbReference>
<dbReference type="InterPro" id="IPR000524">
    <property type="entry name" value="Tscrpt_reg_HTH_GntR"/>
</dbReference>